<dbReference type="InterPro" id="IPR042065">
    <property type="entry name" value="E3_ELL-like"/>
</dbReference>
<evidence type="ECO:0000313" key="7">
    <source>
        <dbReference type="EMBL" id="POI33815.1"/>
    </source>
</evidence>
<evidence type="ECO:0000313" key="8">
    <source>
        <dbReference type="Proteomes" id="UP000237246"/>
    </source>
</evidence>
<dbReference type="FunFam" id="3.30.1390.10:FF:000005">
    <property type="entry name" value="E3 ubiquitin-protein ligase UBR1 isoform X2"/>
    <property type="match status" value="1"/>
</dbReference>
<comment type="pathway">
    <text evidence="1 4">Protein modification; protein ubiquitination.</text>
</comment>
<dbReference type="SUPFAM" id="SSF46785">
    <property type="entry name" value="Winged helix' DNA-binding domain"/>
    <property type="match status" value="1"/>
</dbReference>
<dbReference type="GO" id="GO:0071596">
    <property type="term" value="P:ubiquitin-dependent protein catabolic process via the N-end rule pathway"/>
    <property type="evidence" value="ECO:0007669"/>
    <property type="project" value="UniProtKB-UniRule"/>
</dbReference>
<dbReference type="GO" id="GO:0000151">
    <property type="term" value="C:ubiquitin ligase complex"/>
    <property type="evidence" value="ECO:0007669"/>
    <property type="project" value="TreeGrafter"/>
</dbReference>
<keyword evidence="4" id="KW-0833">Ubl conjugation pathway</keyword>
<dbReference type="Gene3D" id="1.10.10.2670">
    <property type="entry name" value="E3 ubiquitin-protein ligase"/>
    <property type="match status" value="1"/>
</dbReference>
<sequence length="598" mass="69706">MIMKWCDERFDFQATFLQCLAKHVPNIYSAEMDPLLEKQEEMVQAAIFYPLECYLFGEDPDTFLEKLQQSGISQLCGKVFKGGETTYSCSREKVDSYYCVLFNDEHHSYDHVIYSLQRALGCELGEAQLHTTAIDKEGRRAVKAGHYASCQEAKEEIKRHSENVSQRPLHVEVLHADVMAHQKFALRLGSWLNKLMSYSSDFRKIFCQICLKEEAGSEKPCFISQLMLWDAKLHKGARKVLHELIFSSFFMEMDYKKHFAVEFVKYYKTLQKEYISDDHDRVLSVTALSVQIFTVPTLARHLIEEQNVITTITETLLEVLPEYLDKNDKFNFQGYSQDKLNRGMEEIKRQIGQHIEVDPDWEAAIAIQMQLKNILLMFQEWCACDEEFQVELLVEYPLRCLVLVAQVAAEMWRRNGLSLISQVFYYQDVKCREEMYDKDIIMLQIGASLMDPNHFLLLLLQRYELADAFKKIKLTKDQDLIKQCNVLIEEMLQIIIYVVGERYVPGVSNVTKEDVIMREIIHLLCIEPMAHSAITKSLPENENNETGLENVIDKVATFKKPGVSGHGVYELKDECLKEFNMFFYHYTKTQHSKEFQKI</sequence>
<evidence type="ECO:0000256" key="4">
    <source>
        <dbReference type="RuleBase" id="RU366018"/>
    </source>
</evidence>
<keyword evidence="3" id="KW-0007">Acetylation</keyword>
<dbReference type="Gene3D" id="3.30.1390.10">
    <property type="match status" value="1"/>
</dbReference>
<evidence type="ECO:0000256" key="2">
    <source>
        <dbReference type="ARBA" id="ARBA00022553"/>
    </source>
</evidence>
<comment type="function">
    <text evidence="4">Ubiquitin ligase protein which is a component of the N-end rule pathway. Recognizes and binds to proteins bearing specific N-terminal residues that are destabilizing according to the N-end rule, leading to their ubiquitination and subsequent degradation.</text>
</comment>
<dbReference type="Proteomes" id="UP000237246">
    <property type="component" value="Unassembled WGS sequence"/>
</dbReference>
<dbReference type="InterPro" id="IPR039164">
    <property type="entry name" value="UBR1-like"/>
</dbReference>
<keyword evidence="8" id="KW-1185">Reference proteome</keyword>
<dbReference type="PANTHER" id="PTHR21497">
    <property type="entry name" value="UBIQUITIN LIGASE E3 ALPHA-RELATED"/>
    <property type="match status" value="1"/>
</dbReference>
<dbReference type="OrthoDB" id="26387at2759"/>
<proteinExistence type="inferred from homology"/>
<dbReference type="EC" id="2.3.2.27" evidence="4"/>
<dbReference type="AlphaFoldDB" id="A0A2P4TBV2"/>
<comment type="caution">
    <text evidence="7">The sequence shown here is derived from an EMBL/GenBank/DDBJ whole genome shotgun (WGS) entry which is preliminary data.</text>
</comment>
<comment type="catalytic activity">
    <reaction evidence="4">
        <text>S-ubiquitinyl-[E2 ubiquitin-conjugating enzyme]-L-cysteine + [acceptor protein]-L-lysine = [E2 ubiquitin-conjugating enzyme]-L-cysteine + N(6)-ubiquitinyl-[acceptor protein]-L-lysine.</text>
        <dbReference type="EC" id="2.3.2.27"/>
    </reaction>
</comment>
<dbReference type="GO" id="GO:0008270">
    <property type="term" value="F:zinc ion binding"/>
    <property type="evidence" value="ECO:0007669"/>
    <property type="project" value="UniProtKB-UniRule"/>
</dbReference>
<dbReference type="InterPro" id="IPR003769">
    <property type="entry name" value="ClpS_core"/>
</dbReference>
<evidence type="ECO:0000259" key="5">
    <source>
        <dbReference type="Pfam" id="PF02617"/>
    </source>
</evidence>
<dbReference type="Pfam" id="PF22960">
    <property type="entry name" value="WHD_UBR1"/>
    <property type="match status" value="1"/>
</dbReference>
<evidence type="ECO:0000256" key="1">
    <source>
        <dbReference type="ARBA" id="ARBA00004906"/>
    </source>
</evidence>
<keyword evidence="4" id="KW-0863">Zinc-finger</keyword>
<dbReference type="GO" id="GO:0005737">
    <property type="term" value="C:cytoplasm"/>
    <property type="evidence" value="ECO:0007669"/>
    <property type="project" value="TreeGrafter"/>
</dbReference>
<keyword evidence="4" id="KW-0808">Transferase</keyword>
<keyword evidence="4" id="KW-0862">Zinc</keyword>
<accession>A0A2P4TBV2</accession>
<dbReference type="GO" id="GO:0016567">
    <property type="term" value="P:protein ubiquitination"/>
    <property type="evidence" value="ECO:0007669"/>
    <property type="project" value="UniProtKB-UniRule"/>
</dbReference>
<reference evidence="7 8" key="1">
    <citation type="submission" date="2018-01" db="EMBL/GenBank/DDBJ databases">
        <title>Comparison of the Chinese Bamboo Partridge and Red Junglefowl genome sequences highlights the importance of demography in genome evolution.</title>
        <authorList>
            <person name="Tiley G.P."/>
            <person name="Kimball R.T."/>
            <person name="Braun E.L."/>
            <person name="Burleigh J.G."/>
        </authorList>
    </citation>
    <scope>NUCLEOTIDE SEQUENCE [LARGE SCALE GENOMIC DNA]</scope>
    <source>
        <strain evidence="7">RTK389</strain>
        <tissue evidence="7">Blood</tissue>
    </source>
</reference>
<dbReference type="UniPathway" id="UPA00143"/>
<name>A0A2P4TBV2_BAMTH</name>
<evidence type="ECO:0000256" key="3">
    <source>
        <dbReference type="ARBA" id="ARBA00022990"/>
    </source>
</evidence>
<gene>
    <name evidence="7" type="ORF">CIB84_002433</name>
</gene>
<dbReference type="Pfam" id="PF02617">
    <property type="entry name" value="ClpS"/>
    <property type="match status" value="1"/>
</dbReference>
<protein>
    <recommendedName>
        <fullName evidence="4">E3 ubiquitin-protein ligase</fullName>
        <ecNumber evidence="4">2.3.2.27</ecNumber>
    </recommendedName>
</protein>
<comment type="similarity">
    <text evidence="4">Belongs to the E3 ubiquitin-protein ligase UBR1-like family.</text>
</comment>
<dbReference type="InterPro" id="IPR014719">
    <property type="entry name" value="Ribosomal_bL12_C/ClpS-like"/>
</dbReference>
<dbReference type="PANTHER" id="PTHR21497:SF27">
    <property type="entry name" value="E3 UBIQUITIN-PROTEIN LIGASE UBR1"/>
    <property type="match status" value="1"/>
</dbReference>
<evidence type="ECO:0000259" key="6">
    <source>
        <dbReference type="Pfam" id="PF22960"/>
    </source>
</evidence>
<keyword evidence="4" id="KW-0479">Metal-binding</keyword>
<feature type="domain" description="Adaptor protein ClpS core" evidence="5">
    <location>
        <begin position="94"/>
        <end position="171"/>
    </location>
</feature>
<dbReference type="EMBL" id="PPHD01002858">
    <property type="protein sequence ID" value="POI33815.1"/>
    <property type="molecule type" value="Genomic_DNA"/>
</dbReference>
<keyword evidence="2" id="KW-0597">Phosphoprotein</keyword>
<dbReference type="SUPFAM" id="SSF54736">
    <property type="entry name" value="ClpS-like"/>
    <property type="match status" value="1"/>
</dbReference>
<feature type="domain" description="E3 ubiquitin-protein ligase UBR1-like winged-helix" evidence="6">
    <location>
        <begin position="516"/>
        <end position="593"/>
    </location>
</feature>
<dbReference type="InterPro" id="IPR036390">
    <property type="entry name" value="WH_DNA-bd_sf"/>
</dbReference>
<dbReference type="InterPro" id="IPR055194">
    <property type="entry name" value="UBR1-like_WH"/>
</dbReference>
<organism evidence="7 8">
    <name type="scientific">Bambusicola thoracicus</name>
    <name type="common">Chinese bamboo-partridge</name>
    <name type="synonym">Perdix thoracica</name>
    <dbReference type="NCBI Taxonomy" id="9083"/>
    <lineage>
        <taxon>Eukaryota</taxon>
        <taxon>Metazoa</taxon>
        <taxon>Chordata</taxon>
        <taxon>Craniata</taxon>
        <taxon>Vertebrata</taxon>
        <taxon>Euteleostomi</taxon>
        <taxon>Archelosauria</taxon>
        <taxon>Archosauria</taxon>
        <taxon>Dinosauria</taxon>
        <taxon>Saurischia</taxon>
        <taxon>Theropoda</taxon>
        <taxon>Coelurosauria</taxon>
        <taxon>Aves</taxon>
        <taxon>Neognathae</taxon>
        <taxon>Galloanserae</taxon>
        <taxon>Galliformes</taxon>
        <taxon>Phasianidae</taxon>
        <taxon>Perdicinae</taxon>
        <taxon>Bambusicola</taxon>
    </lineage>
</organism>
<dbReference type="FunFam" id="1.10.10.2670:FF:000001">
    <property type="entry name" value="E3 ubiquitin-protein ligase UBR2 isoform X1"/>
    <property type="match status" value="1"/>
</dbReference>
<dbReference type="GO" id="GO:0061630">
    <property type="term" value="F:ubiquitin protein ligase activity"/>
    <property type="evidence" value="ECO:0007669"/>
    <property type="project" value="UniProtKB-UniRule"/>
</dbReference>